<evidence type="ECO:0000256" key="6">
    <source>
        <dbReference type="ARBA" id="ARBA00023273"/>
    </source>
</evidence>
<feature type="domain" description="CFAP65 tenth Ig-like" evidence="9">
    <location>
        <begin position="1173"/>
        <end position="1293"/>
    </location>
</feature>
<protein>
    <submittedName>
        <fullName evidence="15">Coiled-coil domain-containing protein 108-like</fullName>
    </submittedName>
</protein>
<dbReference type="SUPFAM" id="SSF49354">
    <property type="entry name" value="PapD-like"/>
    <property type="match status" value="1"/>
</dbReference>
<keyword evidence="3" id="KW-0963">Cytoplasm</keyword>
<comment type="subcellular location">
    <subcellularLocation>
        <location evidence="1">Cell projection</location>
        <location evidence="1">Cilium</location>
        <location evidence="1">Flagellum</location>
    </subcellularLocation>
    <subcellularLocation>
        <location evidence="2">Cytoplasm</location>
    </subcellularLocation>
</comment>
<feature type="compositionally biased region" description="Basic and acidic residues" evidence="7">
    <location>
        <begin position="1482"/>
        <end position="1498"/>
    </location>
</feature>
<dbReference type="Proteomes" id="UP000694865">
    <property type="component" value="Unplaced"/>
</dbReference>
<name>A0ABM0MKK9_SACKO</name>
<feature type="compositionally biased region" description="Polar residues" evidence="7">
    <location>
        <begin position="1665"/>
        <end position="1674"/>
    </location>
</feature>
<feature type="non-terminal residue" evidence="15">
    <location>
        <position position="1"/>
    </location>
</feature>
<dbReference type="Pfam" id="PF24291">
    <property type="entry name" value="Ig_CFAP65"/>
    <property type="match status" value="1"/>
</dbReference>
<evidence type="ECO:0000256" key="7">
    <source>
        <dbReference type="SAM" id="MobiDB-lite"/>
    </source>
</evidence>
<feature type="region of interest" description="Disordered" evidence="7">
    <location>
        <begin position="1797"/>
        <end position="1860"/>
    </location>
</feature>
<feature type="compositionally biased region" description="Basic and acidic residues" evidence="7">
    <location>
        <begin position="1680"/>
        <end position="1699"/>
    </location>
</feature>
<feature type="compositionally biased region" description="Polar residues" evidence="7">
    <location>
        <begin position="1809"/>
        <end position="1829"/>
    </location>
</feature>
<feature type="domain" description="CFAP65 seventh Ig-like" evidence="13">
    <location>
        <begin position="761"/>
        <end position="835"/>
    </location>
</feature>
<feature type="domain" description="HYDIN/VesB/CFA65-like Ig-like" evidence="8">
    <location>
        <begin position="127"/>
        <end position="206"/>
    </location>
</feature>
<dbReference type="InterPro" id="IPR013783">
    <property type="entry name" value="Ig-like_fold"/>
</dbReference>
<keyword evidence="6" id="KW-0966">Cell projection</keyword>
<dbReference type="PANTHER" id="PTHR46127">
    <property type="entry name" value="CILIA- AND FLAGELLA-ASSOCIATED PROTEIN 65"/>
    <property type="match status" value="1"/>
</dbReference>
<dbReference type="InterPro" id="IPR057467">
    <property type="entry name" value="Ig_CFAP65_8th"/>
</dbReference>
<feature type="compositionally biased region" description="Basic and acidic residues" evidence="7">
    <location>
        <begin position="1458"/>
        <end position="1472"/>
    </location>
</feature>
<feature type="domain" description="CFAP65 fourth Ig-like" evidence="10">
    <location>
        <begin position="352"/>
        <end position="445"/>
    </location>
</feature>
<proteinExistence type="predicted"/>
<keyword evidence="5" id="KW-0969">Cilium</keyword>
<dbReference type="InterPro" id="IPR056305">
    <property type="entry name" value="Ig_CFAP65_10th"/>
</dbReference>
<dbReference type="Pfam" id="PF25248">
    <property type="entry name" value="Ig_CFAP65_8th"/>
    <property type="match status" value="1"/>
</dbReference>
<dbReference type="InterPro" id="IPR058536">
    <property type="entry name" value="Ig_CFAP65_4th"/>
</dbReference>
<evidence type="ECO:0000313" key="15">
    <source>
        <dbReference type="RefSeq" id="XP_006820550.1"/>
    </source>
</evidence>
<evidence type="ECO:0000256" key="1">
    <source>
        <dbReference type="ARBA" id="ARBA00004230"/>
    </source>
</evidence>
<dbReference type="Pfam" id="PF22544">
    <property type="entry name" value="HYDIN_VesB_CFA65-like_Ig"/>
    <property type="match status" value="1"/>
</dbReference>
<dbReference type="Gene3D" id="2.60.40.10">
    <property type="entry name" value="Immunoglobulins"/>
    <property type="match status" value="9"/>
</dbReference>
<keyword evidence="14" id="KW-1185">Reference proteome</keyword>
<feature type="region of interest" description="Disordered" evidence="7">
    <location>
        <begin position="1458"/>
        <end position="1511"/>
    </location>
</feature>
<evidence type="ECO:0000256" key="4">
    <source>
        <dbReference type="ARBA" id="ARBA00022846"/>
    </source>
</evidence>
<evidence type="ECO:0000259" key="13">
    <source>
        <dbReference type="Pfam" id="PF25249"/>
    </source>
</evidence>
<dbReference type="Pfam" id="PF24507">
    <property type="entry name" value="Ig_CFAP65_4th"/>
    <property type="match status" value="1"/>
</dbReference>
<dbReference type="InterPro" id="IPR008962">
    <property type="entry name" value="PapD-like_sf"/>
</dbReference>
<evidence type="ECO:0000256" key="2">
    <source>
        <dbReference type="ARBA" id="ARBA00004496"/>
    </source>
</evidence>
<feature type="domain" description="CFAP65-like ninth Ig-like" evidence="11">
    <location>
        <begin position="990"/>
        <end position="1171"/>
    </location>
</feature>
<organism evidence="14 15">
    <name type="scientific">Saccoglossus kowalevskii</name>
    <name type="common">Acorn worm</name>
    <dbReference type="NCBI Taxonomy" id="10224"/>
    <lineage>
        <taxon>Eukaryota</taxon>
        <taxon>Metazoa</taxon>
        <taxon>Hemichordata</taxon>
        <taxon>Enteropneusta</taxon>
        <taxon>Harrimaniidae</taxon>
        <taxon>Saccoglossus</taxon>
    </lineage>
</organism>
<reference evidence="15" key="1">
    <citation type="submission" date="2025-08" db="UniProtKB">
        <authorList>
            <consortium name="RefSeq"/>
        </authorList>
    </citation>
    <scope>IDENTIFICATION</scope>
    <source>
        <tissue evidence="15">Testes</tissue>
    </source>
</reference>
<evidence type="ECO:0000259" key="10">
    <source>
        <dbReference type="Pfam" id="PF24507"/>
    </source>
</evidence>
<evidence type="ECO:0000259" key="8">
    <source>
        <dbReference type="Pfam" id="PF22544"/>
    </source>
</evidence>
<gene>
    <name evidence="15" type="primary">LOC100373429</name>
</gene>
<evidence type="ECO:0000259" key="12">
    <source>
        <dbReference type="Pfam" id="PF25248"/>
    </source>
</evidence>
<keyword evidence="4" id="KW-0282">Flagellum</keyword>
<feature type="domain" description="CFAP65 eight Ig-like" evidence="12">
    <location>
        <begin position="869"/>
        <end position="987"/>
    </location>
</feature>
<dbReference type="InterPro" id="IPR053879">
    <property type="entry name" value="HYDIN_VesB_CFA65-like_Ig"/>
</dbReference>
<feature type="compositionally biased region" description="Basic and acidic residues" evidence="7">
    <location>
        <begin position="1830"/>
        <end position="1843"/>
    </location>
</feature>
<dbReference type="InterPro" id="IPR057470">
    <property type="entry name" value="Ig_CFAP65_7th"/>
</dbReference>
<dbReference type="InterPro" id="IPR052614">
    <property type="entry name" value="CFAP65"/>
</dbReference>
<evidence type="ECO:0000313" key="14">
    <source>
        <dbReference type="Proteomes" id="UP000694865"/>
    </source>
</evidence>
<dbReference type="Pfam" id="PF24816">
    <property type="entry name" value="Ig_CFAP65__9th"/>
    <property type="match status" value="1"/>
</dbReference>
<evidence type="ECO:0000259" key="11">
    <source>
        <dbReference type="Pfam" id="PF24816"/>
    </source>
</evidence>
<dbReference type="InterPro" id="IPR056344">
    <property type="entry name" value="Ig_CFAP65-like_9th"/>
</dbReference>
<evidence type="ECO:0000256" key="3">
    <source>
        <dbReference type="ARBA" id="ARBA00022490"/>
    </source>
</evidence>
<feature type="region of interest" description="Disordered" evidence="7">
    <location>
        <begin position="1609"/>
        <end position="1720"/>
    </location>
</feature>
<dbReference type="PANTHER" id="PTHR46127:SF1">
    <property type="entry name" value="CILIA- AND FLAGELLA-ASSOCIATED PROTEIN 65"/>
    <property type="match status" value="1"/>
</dbReference>
<feature type="compositionally biased region" description="Low complexity" evidence="7">
    <location>
        <begin position="1640"/>
        <end position="1651"/>
    </location>
</feature>
<accession>A0ABM0MKK9</accession>
<dbReference type="Pfam" id="PF24771">
    <property type="entry name" value="Ig_CFAP74_1st"/>
    <property type="match status" value="1"/>
</dbReference>
<evidence type="ECO:0000256" key="5">
    <source>
        <dbReference type="ARBA" id="ARBA00023069"/>
    </source>
</evidence>
<evidence type="ECO:0000259" key="9">
    <source>
        <dbReference type="Pfam" id="PF24291"/>
    </source>
</evidence>
<dbReference type="GeneID" id="100373429"/>
<sequence>FPIKIFKKMPSAVANRPQIQRVKRCGIEVVEGVTWKGWEPGAEYTKNIILKNVNVKTQKIKYSSPTSRFFTTLYPQPIVLSAGTSYTLPVTFRPLEKDVYEDSIEFQTLDGAFKVPICAVLPKHELAVPEHLQFGMCAAQDNIEMTFDINNISELTTPFEWSIKEPFTVVPPEGTLDPKSSCKIRATFKPKSSLVYETTAVIKYGNDLSCYKTVKLEGIGKYPHLLVSSLGKSPRTLENLNAEAVIEFGQVAIGRQTEKYIELHNLSPVNAPYTIEHPTSSTRIDTVFTCKQRNGVVPAETLVRIPVSFTPKIVGEKSVDYVQVQAIGNISKTVVKLVGRCKGPTVSLSNKVVNFSRIDSGEQQTRTLTITNKSDVDATYEFLIDCYESVFKFEKQSGLLQSGASDTIIMHFVPREAINYYRRITCLVQNQDPLFVDLIGTCHAEQIKPAVLQPKHLSRYRVHMARGLSLFPPDQLNELLSEGKLAVDPEGCLMSQQAEAMEMYLQEPKPVPPMHEYFDDGHYSDKPYTVPHVSLDVETVDFGQCTNIRLIEPRTIHATNHTKGKVTVVWMTNTENVFSVTPATCDIPPLKTFSFQVAFKPGVPNQFFGAELECYAFYKSMRDYRLVQDETFSPPWCMTLNTVGHTFQPGNETFLPRFTLDSKSLLFPAVSPNETIFKTLLLTNNGTTPIHYAFEPDPSGTYSVKPSKGLLQDKYQIFVVRMNPKIAKTHRHILKVKLNDAAKHVHGVMLVGSAETPELLLENEACLFLKPTCTGTSSQRPYKIRNISRTPLNFEWKIHASDRQIISVEPSTGCILPNEAQSQMWTFTPHDHEKYVLKPIVEIVPDKIMGSKHKKKSCTLRIVGEGSSGDIRAEQIKINYCNVVVGSSASREIIVYNDYDCDLYYKLAIEQIIDGPYPENQTAYDPIALDLDQMSGTLPARSRTIILATVRPIRRVNYSFIVSYELLTPKGNQSNAPVQLCELTATGVYPSLAVTDARCYGSANGISKARLWNLFSLDNLNVCLDADPSAEELMYSVITRHSTRRRPPVYTRAILDFNFGAAPVHSEDCVVHLMIENMGAVPTDWAFLFPVDLQLELEYWAETGEFDEEELHEMRVMDNKLFSVEPNKGTLQPGQCQTITFIYRHNFPGTDRLPVLFKLMRGREILLNFIGVTVEPERKYVHFPSNKHMFYPVPIGASANPKQVYELYNGGAIPVTYELDLTALEYVRQENFYHDIFECLNPTGEILPGRTAYVEWIFSPLEAKTYMVDVPIHIINGDTALITFTGVGYDKRIMGDTMPLTDQHDLSGVPAVQSVPVPRQLVYLTQERLSFGNLPLFSQSRRTTYITNRSTSHIVSYEWYVTSEADSQVVDIQPVSGVLQPLESMLCKVTFIATGEPSFYDLDLVCEITDETELAEYRRELAAWEAEKERQKYEFTITEKDLEKREKRIRACRRLKQTDSTERSLSDSDLKKYQTLPPIRSQKTEKDIDEQRERERSTDSGTPLWNKPQPPDTFLLHLGMTARTHTIAEFQTNFPSEVQNYFIDRSMSEKQLTTGRSAEPEYLLGPCTTEERESISVIVGNILRGLLDDHDFHKALRDIHKEPIPYFCQFSERPPRSTMSEQLKMEEDDGRPKTPSPTDEAATISAASQIATEDRPDSKQKKPPSATSTPTVRTVTLREPSPEESSHQTSTDEHLIDREEGQDDPLEEADLPVAPSPEEDLPIDTTVEEGLEVAENVVYQQSLKEERHLMDRQNIKRLPEFGSILEAVIENAIHNIVSEASSGQINLTARPRMVALPPKPSTSSPVTTAQGNVPPSLRISATSTPISARTKTELDSARTETQRAESAGSKVSHGILSRVS</sequence>
<dbReference type="Pfam" id="PF25249">
    <property type="entry name" value="Ig_CFAP65_7th"/>
    <property type="match status" value="1"/>
</dbReference>
<dbReference type="RefSeq" id="XP_006820550.1">
    <property type="nucleotide sequence ID" value="XM_006820487.1"/>
</dbReference>
<feature type="compositionally biased region" description="Acidic residues" evidence="7">
    <location>
        <begin position="1700"/>
        <end position="1710"/>
    </location>
</feature>